<comment type="caution">
    <text evidence="1">The sequence shown here is derived from an EMBL/GenBank/DDBJ whole genome shotgun (WGS) entry which is preliminary data.</text>
</comment>
<sequence length="31" mass="3532">KSAKLKAVAQNLKFKCIVLYIDFNLSSLVYN</sequence>
<organism evidence="1">
    <name type="scientific">marine sediment metagenome</name>
    <dbReference type="NCBI Taxonomy" id="412755"/>
    <lineage>
        <taxon>unclassified sequences</taxon>
        <taxon>metagenomes</taxon>
        <taxon>ecological metagenomes</taxon>
    </lineage>
</organism>
<feature type="non-terminal residue" evidence="1">
    <location>
        <position position="1"/>
    </location>
</feature>
<proteinExistence type="predicted"/>
<gene>
    <name evidence="1" type="ORF">S01H1_02321</name>
</gene>
<accession>X0TBM3</accession>
<evidence type="ECO:0000313" key="1">
    <source>
        <dbReference type="EMBL" id="GAF85572.1"/>
    </source>
</evidence>
<reference evidence="1" key="1">
    <citation type="journal article" date="2014" name="Front. Microbiol.">
        <title>High frequency of phylogenetically diverse reductive dehalogenase-homologous genes in deep subseafloor sedimentary metagenomes.</title>
        <authorList>
            <person name="Kawai M."/>
            <person name="Futagami T."/>
            <person name="Toyoda A."/>
            <person name="Takaki Y."/>
            <person name="Nishi S."/>
            <person name="Hori S."/>
            <person name="Arai W."/>
            <person name="Tsubouchi T."/>
            <person name="Morono Y."/>
            <person name="Uchiyama I."/>
            <person name="Ito T."/>
            <person name="Fujiyama A."/>
            <person name="Inagaki F."/>
            <person name="Takami H."/>
        </authorList>
    </citation>
    <scope>NUCLEOTIDE SEQUENCE</scope>
    <source>
        <strain evidence="1">Expedition CK06-06</strain>
    </source>
</reference>
<name>X0TBM3_9ZZZZ</name>
<dbReference type="EMBL" id="BARS01001106">
    <property type="protein sequence ID" value="GAF85572.1"/>
    <property type="molecule type" value="Genomic_DNA"/>
</dbReference>
<protein>
    <submittedName>
        <fullName evidence="1">Uncharacterized protein</fullName>
    </submittedName>
</protein>
<dbReference type="AlphaFoldDB" id="X0TBM3"/>